<dbReference type="OMA" id="EQTMPVI"/>
<name>A9VA79_MONBE</name>
<feature type="binding site" evidence="9">
    <location>
        <position position="143"/>
    </location>
    <ligand>
        <name>a ribonucleoside 5'-phosphate</name>
        <dbReference type="ChEBI" id="CHEBI:58043"/>
    </ligand>
</feature>
<comment type="catalytic activity">
    <reaction evidence="9">
        <text>CMP + ATP = CDP + ADP</text>
        <dbReference type="Rhea" id="RHEA:11600"/>
        <dbReference type="ChEBI" id="CHEBI:30616"/>
        <dbReference type="ChEBI" id="CHEBI:58069"/>
        <dbReference type="ChEBI" id="CHEBI:60377"/>
        <dbReference type="ChEBI" id="CHEBI:456216"/>
        <dbReference type="EC" id="2.7.4.14"/>
    </reaction>
</comment>
<comment type="cofactor">
    <cofactor evidence="9">
        <name>Mg(2+)</name>
        <dbReference type="ChEBI" id="CHEBI:18420"/>
    </cofactor>
    <text evidence="9">Binds 1 Mg(2+) ion per monomer.</text>
</comment>
<comment type="subcellular location">
    <subcellularLocation>
        <location evidence="9">Cytoplasm</location>
    </subcellularLocation>
    <subcellularLocation>
        <location evidence="9">Nucleus</location>
    </subcellularLocation>
</comment>
<dbReference type="eggNOG" id="KOG3079">
    <property type="taxonomic scope" value="Eukaryota"/>
</dbReference>
<feature type="binding site" evidence="9">
    <location>
        <position position="95"/>
    </location>
    <ligand>
        <name>CMP</name>
        <dbReference type="ChEBI" id="CHEBI:60377"/>
    </ligand>
</feature>
<dbReference type="GO" id="GO:0006225">
    <property type="term" value="P:UDP biosynthetic process"/>
    <property type="evidence" value="ECO:0000318"/>
    <property type="project" value="GO_Central"/>
</dbReference>
<evidence type="ECO:0000256" key="5">
    <source>
        <dbReference type="ARBA" id="ARBA00022840"/>
    </source>
</evidence>
<evidence type="ECO:0000313" key="11">
    <source>
        <dbReference type="Proteomes" id="UP000001357"/>
    </source>
</evidence>
<keyword evidence="11" id="KW-1185">Reference proteome</keyword>
<dbReference type="CDD" id="cd01428">
    <property type="entry name" value="ADK"/>
    <property type="match status" value="1"/>
</dbReference>
<dbReference type="GO" id="GO:0006207">
    <property type="term" value="P:'de novo' pyrimidine nucleobase biosynthetic process"/>
    <property type="evidence" value="ECO:0007669"/>
    <property type="project" value="InterPro"/>
</dbReference>
<comment type="subunit">
    <text evidence="9">Monomer.</text>
</comment>
<dbReference type="InterPro" id="IPR006266">
    <property type="entry name" value="UMP_CMP_kinase"/>
</dbReference>
<feature type="binding site" evidence="9">
    <location>
        <position position="154"/>
    </location>
    <ligand>
        <name>a ribonucleoside 5'-phosphate</name>
        <dbReference type="ChEBI" id="CHEBI:58043"/>
    </ligand>
</feature>
<dbReference type="GeneID" id="5894805"/>
<dbReference type="GO" id="GO:0005524">
    <property type="term" value="F:ATP binding"/>
    <property type="evidence" value="ECO:0007669"/>
    <property type="project" value="UniProtKB-KW"/>
</dbReference>
<comment type="similarity">
    <text evidence="9">Belongs to the adenylate kinase family. UMP-CMP kinase subfamily.</text>
</comment>
<evidence type="ECO:0000313" key="10">
    <source>
        <dbReference type="EMBL" id="EDQ85619.1"/>
    </source>
</evidence>
<keyword evidence="4 9" id="KW-0418">Kinase</keyword>
<comment type="domain">
    <text evidence="9">Consists of three domains, a large central CORE domain and two small peripheral domains, NMPbind and LID, which undergo movements during catalysis. The LID domain closes over the site of phosphoryl transfer upon ATP binding. Assembling and dissambling the active center during each catalytic cycle provides an effective means to prevent ATP hydrolysis.</text>
</comment>
<dbReference type="HAMAP" id="MF_03172">
    <property type="entry name" value="Adenylate_kinase_UMP_CMP_kin"/>
    <property type="match status" value="1"/>
</dbReference>
<comment type="catalytic activity">
    <reaction evidence="8 9">
        <text>UMP + ATP = UDP + ADP</text>
        <dbReference type="Rhea" id="RHEA:24400"/>
        <dbReference type="ChEBI" id="CHEBI:30616"/>
        <dbReference type="ChEBI" id="CHEBI:57865"/>
        <dbReference type="ChEBI" id="CHEBI:58223"/>
        <dbReference type="ChEBI" id="CHEBI:456216"/>
        <dbReference type="EC" id="2.7.4.14"/>
    </reaction>
</comment>
<reference evidence="10 11" key="1">
    <citation type="journal article" date="2008" name="Nature">
        <title>The genome of the choanoflagellate Monosiga brevicollis and the origin of metazoans.</title>
        <authorList>
            <consortium name="JGI Sequencing"/>
            <person name="King N."/>
            <person name="Westbrook M.J."/>
            <person name="Young S.L."/>
            <person name="Kuo A."/>
            <person name="Abedin M."/>
            <person name="Chapman J."/>
            <person name="Fairclough S."/>
            <person name="Hellsten U."/>
            <person name="Isogai Y."/>
            <person name="Letunic I."/>
            <person name="Marr M."/>
            <person name="Pincus D."/>
            <person name="Putnam N."/>
            <person name="Rokas A."/>
            <person name="Wright K.J."/>
            <person name="Zuzow R."/>
            <person name="Dirks W."/>
            <person name="Good M."/>
            <person name="Goodstein D."/>
            <person name="Lemons D."/>
            <person name="Li W."/>
            <person name="Lyons J.B."/>
            <person name="Morris A."/>
            <person name="Nichols S."/>
            <person name="Richter D.J."/>
            <person name="Salamov A."/>
            <person name="Bork P."/>
            <person name="Lim W.A."/>
            <person name="Manning G."/>
            <person name="Miller W.T."/>
            <person name="McGinnis W."/>
            <person name="Shapiro H."/>
            <person name="Tjian R."/>
            <person name="Grigoriev I.V."/>
            <person name="Rokhsar D."/>
        </authorList>
    </citation>
    <scope>NUCLEOTIDE SEQUENCE [LARGE SCALE GENOMIC DNA]</scope>
    <source>
        <strain evidence="11">MX1 / ATCC 50154</strain>
    </source>
</reference>
<dbReference type="GO" id="GO:0036431">
    <property type="term" value="F:dCMP kinase activity"/>
    <property type="evidence" value="ECO:0007669"/>
    <property type="project" value="RHEA"/>
</dbReference>
<protein>
    <recommendedName>
        <fullName evidence="9">UMP-CMP kinase</fullName>
        <ecNumber evidence="9">2.7.4.14</ecNumber>
    </recommendedName>
    <alternativeName>
        <fullName evidence="9">Deoxycytidylate kinase</fullName>
        <shortName evidence="9">CK</shortName>
        <shortName evidence="9">dCMP kinase</shortName>
    </alternativeName>
    <alternativeName>
        <fullName evidence="9">Uridine monophosphate/cytidine monophosphate kinase</fullName>
        <shortName evidence="9">UMP/CMP kinase</shortName>
        <shortName evidence="9">UMP/CMPK</shortName>
    </alternativeName>
</protein>
<organism evidence="10 11">
    <name type="scientific">Monosiga brevicollis</name>
    <name type="common">Choanoflagellate</name>
    <dbReference type="NCBI Taxonomy" id="81824"/>
    <lineage>
        <taxon>Eukaryota</taxon>
        <taxon>Choanoflagellata</taxon>
        <taxon>Craspedida</taxon>
        <taxon>Salpingoecidae</taxon>
        <taxon>Monosiga</taxon>
    </lineage>
</organism>
<dbReference type="GO" id="GO:0036430">
    <property type="term" value="F:CMP kinase activity"/>
    <property type="evidence" value="ECO:0007669"/>
    <property type="project" value="RHEA"/>
</dbReference>
<dbReference type="PROSITE" id="PS00113">
    <property type="entry name" value="ADENYLATE_KINASE"/>
    <property type="match status" value="1"/>
</dbReference>
<dbReference type="PRINTS" id="PR00094">
    <property type="entry name" value="ADENYLTKNASE"/>
</dbReference>
<dbReference type="GO" id="GO:0046705">
    <property type="term" value="P:CDP biosynthetic process"/>
    <property type="evidence" value="ECO:0000318"/>
    <property type="project" value="GO_Central"/>
</dbReference>
<sequence length="201" mass="22110">MAKPTVVFVLGPPGAGKGTQSSNIVKNFNFTHLSAGDLLRAERNTGSDLADLINGYIKEGKIVPVKITCGLIEKAMQEDPNSKFLIDGFPRNKDNLDGWNEVMADKVDARFVLFLDCPAEVSGRLLLVSTERCLSRGAAGGGRVDDNLESLQKRHATYENETKPVLDEFLKQGMLRKIDATRDVDAVWTDVDALFREENLA</sequence>
<comment type="catalytic activity">
    <reaction evidence="9">
        <text>dCMP + ATP = dCDP + ADP</text>
        <dbReference type="Rhea" id="RHEA:25094"/>
        <dbReference type="ChEBI" id="CHEBI:30616"/>
        <dbReference type="ChEBI" id="CHEBI:57566"/>
        <dbReference type="ChEBI" id="CHEBI:58593"/>
        <dbReference type="ChEBI" id="CHEBI:456216"/>
        <dbReference type="EC" id="2.7.4.14"/>
    </reaction>
</comment>
<evidence type="ECO:0000256" key="1">
    <source>
        <dbReference type="ARBA" id="ARBA00022490"/>
    </source>
</evidence>
<accession>A9VA79</accession>
<feature type="binding site" evidence="9">
    <location>
        <begin position="14"/>
        <end position="19"/>
    </location>
    <ligand>
        <name>ATP</name>
        <dbReference type="ChEBI" id="CHEBI:30616"/>
    </ligand>
</feature>
<dbReference type="InterPro" id="IPR000850">
    <property type="entry name" value="Adenylat/UMP-CMP_kin"/>
</dbReference>
<dbReference type="KEGG" id="mbr:MONBRDRAFT_29132"/>
<dbReference type="Gene3D" id="3.40.50.300">
    <property type="entry name" value="P-loop containing nucleotide triphosphate hydrolases"/>
    <property type="match status" value="1"/>
</dbReference>
<evidence type="ECO:0000256" key="6">
    <source>
        <dbReference type="ARBA" id="ARBA00022975"/>
    </source>
</evidence>
<dbReference type="InParanoid" id="A9VA79"/>
<dbReference type="HAMAP" id="MF_00235">
    <property type="entry name" value="Adenylate_kinase_Adk"/>
    <property type="match status" value="1"/>
</dbReference>
<feature type="binding site" evidence="9">
    <location>
        <begin position="61"/>
        <end position="63"/>
    </location>
    <ligand>
        <name>a ribonucleoside 5'-phosphate</name>
        <dbReference type="ChEBI" id="CHEBI:58043"/>
    </ligand>
</feature>
<keyword evidence="1 9" id="KW-0963">Cytoplasm</keyword>
<dbReference type="Pfam" id="PF00406">
    <property type="entry name" value="ADK"/>
    <property type="match status" value="1"/>
</dbReference>
<dbReference type="RefSeq" id="XP_001749568.1">
    <property type="nucleotide sequence ID" value="XM_001749516.1"/>
</dbReference>
<evidence type="ECO:0000256" key="9">
    <source>
        <dbReference type="HAMAP-Rule" id="MF_03172"/>
    </source>
</evidence>
<comment type="function">
    <text evidence="9">Catalyzes the phosphorylation of pyrimidine nucleoside monophosphates at the expense of ATP. Plays an important role in de novo pyrimidine nucleotide biosynthesis. Has preference for UMP and CMP as phosphate acceptors.</text>
</comment>
<evidence type="ECO:0000256" key="2">
    <source>
        <dbReference type="ARBA" id="ARBA00022679"/>
    </source>
</evidence>
<evidence type="ECO:0000256" key="3">
    <source>
        <dbReference type="ARBA" id="ARBA00022741"/>
    </source>
</evidence>
<dbReference type="STRING" id="81824.A9VA79"/>
<dbReference type="PANTHER" id="PTHR23359">
    <property type="entry name" value="NUCLEOTIDE KINASE"/>
    <property type="match status" value="1"/>
</dbReference>
<dbReference type="SUPFAM" id="SSF52540">
    <property type="entry name" value="P-loop containing nucleoside triphosphate hydrolases"/>
    <property type="match status" value="1"/>
</dbReference>
<proteinExistence type="inferred from homology"/>
<keyword evidence="2 9" id="KW-0808">Transferase</keyword>
<feature type="binding site" evidence="9">
    <location>
        <begin position="88"/>
        <end position="91"/>
    </location>
    <ligand>
        <name>a ribonucleoside 5'-phosphate</name>
        <dbReference type="ChEBI" id="CHEBI:58043"/>
    </ligand>
</feature>
<keyword evidence="5 9" id="KW-0067">ATP-binding</keyword>
<feature type="binding site" evidence="9">
    <location>
        <position position="136"/>
    </location>
    <ligand>
        <name>ATP</name>
        <dbReference type="ChEBI" id="CHEBI:30616"/>
    </ligand>
</feature>
<dbReference type="InterPro" id="IPR027417">
    <property type="entry name" value="P-loop_NTPase"/>
</dbReference>
<feature type="binding site" evidence="9">
    <location>
        <position position="182"/>
    </location>
    <ligand>
        <name>ATP</name>
        <dbReference type="ChEBI" id="CHEBI:30616"/>
    </ligand>
</feature>
<evidence type="ECO:0000256" key="8">
    <source>
        <dbReference type="ARBA" id="ARBA00048116"/>
    </source>
</evidence>
<dbReference type="Proteomes" id="UP000001357">
    <property type="component" value="Unassembled WGS sequence"/>
</dbReference>
<gene>
    <name evidence="10" type="ORF">MONBRDRAFT_29132</name>
</gene>
<keyword evidence="6 9" id="KW-0665">Pyrimidine biosynthesis</keyword>
<dbReference type="FunCoup" id="A9VA79">
    <property type="interactions" value="1413"/>
</dbReference>
<dbReference type="AlphaFoldDB" id="A9VA79"/>
<dbReference type="EMBL" id="CH991572">
    <property type="protein sequence ID" value="EDQ85619.1"/>
    <property type="molecule type" value="Genomic_DNA"/>
</dbReference>
<keyword evidence="7 9" id="KW-0539">Nucleus</keyword>
<dbReference type="InterPro" id="IPR033690">
    <property type="entry name" value="Adenylat_kinase_CS"/>
</dbReference>
<dbReference type="GO" id="GO:0005634">
    <property type="term" value="C:nucleus"/>
    <property type="evidence" value="ECO:0000318"/>
    <property type="project" value="GO_Central"/>
</dbReference>
<dbReference type="EC" id="2.7.4.14" evidence="9"/>
<evidence type="ECO:0000256" key="4">
    <source>
        <dbReference type="ARBA" id="ARBA00022777"/>
    </source>
</evidence>
<dbReference type="GO" id="GO:0005737">
    <property type="term" value="C:cytoplasm"/>
    <property type="evidence" value="ECO:0000318"/>
    <property type="project" value="GO_Central"/>
</dbReference>
<keyword evidence="3 9" id="KW-0547">Nucleotide-binding</keyword>
<feature type="binding site" evidence="9">
    <location>
        <position position="40"/>
    </location>
    <ligand>
        <name>a ribonucleoside 5'-phosphate</name>
        <dbReference type="ChEBI" id="CHEBI:58043"/>
    </ligand>
</feature>
<dbReference type="GO" id="GO:0033862">
    <property type="term" value="F:UMP kinase activity"/>
    <property type="evidence" value="ECO:0000318"/>
    <property type="project" value="GO_Central"/>
</dbReference>
<dbReference type="NCBIfam" id="TIGR01359">
    <property type="entry name" value="UMP_CMP_kin_fam"/>
    <property type="match status" value="1"/>
</dbReference>
<comment type="caution">
    <text evidence="9">Lacks conserved residue(s) required for the propagation of feature annotation.</text>
</comment>
<evidence type="ECO:0000256" key="7">
    <source>
        <dbReference type="ARBA" id="ARBA00023242"/>
    </source>
</evidence>